<keyword evidence="3" id="KW-0614">Plasmid</keyword>
<dbReference type="InterPro" id="IPR010127">
    <property type="entry name" value="Phasin_subfam-1"/>
</dbReference>
<feature type="domain" description="Phasin" evidence="2">
    <location>
        <begin position="72"/>
        <end position="140"/>
    </location>
</feature>
<dbReference type="NCBIfam" id="TIGR01841">
    <property type="entry name" value="phasin"/>
    <property type="match status" value="1"/>
</dbReference>
<evidence type="ECO:0000313" key="3">
    <source>
        <dbReference type="EMBL" id="ARQ13355.1"/>
    </source>
</evidence>
<organism evidence="3 4">
    <name type="scientific">Rhizobium etli</name>
    <dbReference type="NCBI Taxonomy" id="29449"/>
    <lineage>
        <taxon>Bacteria</taxon>
        <taxon>Pseudomonadati</taxon>
        <taxon>Pseudomonadota</taxon>
        <taxon>Alphaproteobacteria</taxon>
        <taxon>Hyphomicrobiales</taxon>
        <taxon>Rhizobiaceae</taxon>
        <taxon>Rhizobium/Agrobacterium group</taxon>
        <taxon>Rhizobium</taxon>
    </lineage>
</organism>
<dbReference type="AlphaFoldDB" id="A0AAN1BLB0"/>
<dbReference type="RefSeq" id="WP_085780430.1">
    <property type="nucleotide sequence ID" value="NZ_CP020910.1"/>
</dbReference>
<dbReference type="InterPro" id="IPR018968">
    <property type="entry name" value="Phasin"/>
</dbReference>
<accession>A0AAN1BLB0</accession>
<evidence type="ECO:0000259" key="2">
    <source>
        <dbReference type="Pfam" id="PF09361"/>
    </source>
</evidence>
<evidence type="ECO:0000256" key="1">
    <source>
        <dbReference type="SAM" id="MobiDB-lite"/>
    </source>
</evidence>
<dbReference type="NCBIfam" id="TIGR01985">
    <property type="entry name" value="phasin_2"/>
    <property type="match status" value="1"/>
</dbReference>
<protein>
    <submittedName>
        <fullName evidence="3">Bacteroid protein S</fullName>
    </submittedName>
</protein>
<dbReference type="Proteomes" id="UP000194159">
    <property type="component" value="Plasmid pRetNXC12d"/>
</dbReference>
<feature type="region of interest" description="Disordered" evidence="1">
    <location>
        <begin position="1"/>
        <end position="22"/>
    </location>
</feature>
<dbReference type="Pfam" id="PF09361">
    <property type="entry name" value="Phasin_2"/>
    <property type="match status" value="1"/>
</dbReference>
<dbReference type="InterPro" id="IPR010234">
    <property type="entry name" value="Phasin_subfam-2"/>
</dbReference>
<proteinExistence type="predicted"/>
<reference evidence="3 4" key="1">
    <citation type="submission" date="2017-04" db="EMBL/GenBank/DDBJ databases">
        <title>Complete genome sequences of Rhizobium genomic linages associated to common bean (phaseolus vulgaris).</title>
        <authorList>
            <person name="Santamaria R.I."/>
            <person name="Bustos P."/>
            <person name="Perez-Carrascal O."/>
            <person name="Martinez-Flores I."/>
            <person name="Juarez S."/>
            <person name="Lozano L."/>
            <person name="Miranda F."/>
            <person name="Vinuesa P."/>
            <person name="Martinez-Romero E."/>
            <person name="Cevallos M.A."/>
            <person name="Romero D."/>
            <person name="Davila G."/>
            <person name="Gonzalez V."/>
        </authorList>
    </citation>
    <scope>NUCLEOTIDE SEQUENCE [LARGE SCALE GENOMIC DNA]</scope>
    <source>
        <strain evidence="3 4">NXC12</strain>
        <plasmid evidence="4">pretnxc12d</plasmid>
    </source>
</reference>
<name>A0AAN1BLB0_RHIET</name>
<geneLocation type="plasmid" evidence="4">
    <name>pretnxc12d</name>
</geneLocation>
<gene>
    <name evidence="3" type="primary">bacS</name>
    <name evidence="3" type="ORF">NXC12_PD00261</name>
</gene>
<feature type="compositionally biased region" description="Basic and acidic residues" evidence="1">
    <location>
        <begin position="1"/>
        <end position="10"/>
    </location>
</feature>
<sequence>MTKISERPFETIENPASSPLKAADQFGASVEKGNKQVTEAFLKLASGAEATQKMLPPIIETTNHFGNELSWKTIAALQGETEASFSHLQALLSANSPSQVLELQSAFVRKRAETSLQQAKEFRALASKAVAEISKPVKDAFDKVLTDLKAT</sequence>
<dbReference type="EMBL" id="CP020910">
    <property type="protein sequence ID" value="ARQ13355.1"/>
    <property type="molecule type" value="Genomic_DNA"/>
</dbReference>
<evidence type="ECO:0000313" key="4">
    <source>
        <dbReference type="Proteomes" id="UP000194159"/>
    </source>
</evidence>